<evidence type="ECO:0000256" key="1">
    <source>
        <dbReference type="ARBA" id="ARBA00023157"/>
    </source>
</evidence>
<feature type="domain" description="SRCR" evidence="3">
    <location>
        <begin position="101"/>
        <end position="201"/>
    </location>
</feature>
<comment type="caution">
    <text evidence="4">The sequence shown here is derived from an EMBL/GenBank/DDBJ whole genome shotgun (WGS) entry which is preliminary data.</text>
</comment>
<name>A0A7J6AAH2_AMEME</name>
<dbReference type="PANTHER" id="PTHR48071">
    <property type="entry name" value="SRCR DOMAIN-CONTAINING PROTEIN"/>
    <property type="match status" value="1"/>
</dbReference>
<organism evidence="4 5">
    <name type="scientific">Ameiurus melas</name>
    <name type="common">Black bullhead</name>
    <name type="synonym">Silurus melas</name>
    <dbReference type="NCBI Taxonomy" id="219545"/>
    <lineage>
        <taxon>Eukaryota</taxon>
        <taxon>Metazoa</taxon>
        <taxon>Chordata</taxon>
        <taxon>Craniata</taxon>
        <taxon>Vertebrata</taxon>
        <taxon>Euteleostomi</taxon>
        <taxon>Actinopterygii</taxon>
        <taxon>Neopterygii</taxon>
        <taxon>Teleostei</taxon>
        <taxon>Ostariophysi</taxon>
        <taxon>Siluriformes</taxon>
        <taxon>Ictaluridae</taxon>
        <taxon>Ameiurus</taxon>
    </lineage>
</organism>
<feature type="disulfide bond" evidence="2">
    <location>
        <begin position="170"/>
        <end position="180"/>
    </location>
</feature>
<evidence type="ECO:0000313" key="5">
    <source>
        <dbReference type="Proteomes" id="UP000593565"/>
    </source>
</evidence>
<dbReference type="AlphaFoldDB" id="A0A7J6AAH2"/>
<dbReference type="SUPFAM" id="SSF56487">
    <property type="entry name" value="SRCR-like"/>
    <property type="match status" value="2"/>
</dbReference>
<dbReference type="EMBL" id="JAAGNN010000015">
    <property type="protein sequence ID" value="KAF4079914.1"/>
    <property type="molecule type" value="Genomic_DNA"/>
</dbReference>
<dbReference type="InterPro" id="IPR036772">
    <property type="entry name" value="SRCR-like_dom_sf"/>
</dbReference>
<dbReference type="PANTHER" id="PTHR48071:SF24">
    <property type="entry name" value="DELETED IN MALIGNANT BRAIN TUMORS 1 PROTEIN-LIKE"/>
    <property type="match status" value="1"/>
</dbReference>
<evidence type="ECO:0000259" key="3">
    <source>
        <dbReference type="PROSITE" id="PS50287"/>
    </source>
</evidence>
<dbReference type="Pfam" id="PF00530">
    <property type="entry name" value="SRCR"/>
    <property type="match status" value="2"/>
</dbReference>
<feature type="disulfide bond" evidence="2">
    <location>
        <begin position="126"/>
        <end position="190"/>
    </location>
</feature>
<dbReference type="FunFam" id="3.10.250.10:FF:000002">
    <property type="entry name" value="Scavenger receptor cysteine-rich type 1 protein M130"/>
    <property type="match status" value="1"/>
</dbReference>
<accession>A0A7J6AAH2</accession>
<dbReference type="PRINTS" id="PR00258">
    <property type="entry name" value="SPERACTRCPTR"/>
</dbReference>
<dbReference type="GO" id="GO:0004252">
    <property type="term" value="F:serine-type endopeptidase activity"/>
    <property type="evidence" value="ECO:0007669"/>
    <property type="project" value="TreeGrafter"/>
</dbReference>
<feature type="domain" description="SRCR" evidence="3">
    <location>
        <begin position="1"/>
        <end position="98"/>
    </location>
</feature>
<evidence type="ECO:0000256" key="2">
    <source>
        <dbReference type="PROSITE-ProRule" id="PRU00196"/>
    </source>
</evidence>
<keyword evidence="1 2" id="KW-1015">Disulfide bond</keyword>
<dbReference type="Proteomes" id="UP000593565">
    <property type="component" value="Unassembled WGS sequence"/>
</dbReference>
<feature type="non-terminal residue" evidence="4">
    <location>
        <position position="1"/>
    </location>
</feature>
<keyword evidence="5" id="KW-1185">Reference proteome</keyword>
<evidence type="ECO:0000313" key="4">
    <source>
        <dbReference type="EMBL" id="KAF4079914.1"/>
    </source>
</evidence>
<protein>
    <recommendedName>
        <fullName evidence="3">SRCR domain-containing protein</fullName>
    </recommendedName>
</protein>
<reference evidence="4 5" key="1">
    <citation type="submission" date="2020-02" db="EMBL/GenBank/DDBJ databases">
        <title>A chromosome-scale genome assembly of the black bullhead catfish (Ameiurus melas).</title>
        <authorList>
            <person name="Wen M."/>
            <person name="Zham M."/>
            <person name="Cabau C."/>
            <person name="Klopp C."/>
            <person name="Donnadieu C."/>
            <person name="Roques C."/>
            <person name="Bouchez O."/>
            <person name="Lampietro C."/>
            <person name="Jouanno E."/>
            <person name="Herpin A."/>
            <person name="Louis A."/>
            <person name="Berthelot C."/>
            <person name="Parey E."/>
            <person name="Roest-Crollius H."/>
            <person name="Braasch I."/>
            <person name="Postlethwait J."/>
            <person name="Robinson-Rechavi M."/>
            <person name="Echchiki A."/>
            <person name="Begum T."/>
            <person name="Montfort J."/>
            <person name="Schartl M."/>
            <person name="Bobe J."/>
            <person name="Guiguen Y."/>
        </authorList>
    </citation>
    <scope>NUCLEOTIDE SEQUENCE [LARGE SCALE GENOMIC DNA]</scope>
    <source>
        <strain evidence="4">M_S1</strain>
        <tissue evidence="4">Blood</tissue>
    </source>
</reference>
<feature type="disulfide bond" evidence="2">
    <location>
        <begin position="67"/>
        <end position="77"/>
    </location>
</feature>
<dbReference type="FunFam" id="3.10.250.10:FF:000009">
    <property type="entry name" value="WC1"/>
    <property type="match status" value="1"/>
</dbReference>
<proteinExistence type="predicted"/>
<gene>
    <name evidence="4" type="ORF">AMELA_G00183750</name>
</gene>
<dbReference type="PROSITE" id="PS50287">
    <property type="entry name" value="SRCR_2"/>
    <property type="match status" value="2"/>
</dbReference>
<dbReference type="InterPro" id="IPR001190">
    <property type="entry name" value="SRCR"/>
</dbReference>
<comment type="caution">
    <text evidence="2">Lacks conserved residue(s) required for the propagation of feature annotation.</text>
</comment>
<dbReference type="SMART" id="SM00202">
    <property type="entry name" value="SR"/>
    <property type="match status" value="2"/>
</dbReference>
<dbReference type="GO" id="GO:0005886">
    <property type="term" value="C:plasma membrane"/>
    <property type="evidence" value="ECO:0007669"/>
    <property type="project" value="TreeGrafter"/>
</dbReference>
<feature type="disulfide bond" evidence="2">
    <location>
        <begin position="139"/>
        <end position="200"/>
    </location>
</feature>
<feature type="non-terminal residue" evidence="4">
    <location>
        <position position="202"/>
    </location>
</feature>
<dbReference type="GO" id="GO:0031638">
    <property type="term" value="P:zymogen activation"/>
    <property type="evidence" value="ECO:0007669"/>
    <property type="project" value="TreeGrafter"/>
</dbReference>
<dbReference type="Gene3D" id="3.10.250.10">
    <property type="entry name" value="SRCR-like domain"/>
    <property type="match status" value="2"/>
</dbReference>
<sequence length="202" mass="21334">GGSRCAGRVEVLHEGQWGTVCDDDWDEDDAAVVCRELRCGEAVDALDGDKGHFGPGSGPIWMNKVACNGSETALKNCRSAEWGVNNCGHDKDAGVTCSDSVRLMNGGSRCAGRVEVLQEGQWGTVCGVDWDEDDAAVVCRELRCGEAVNAPQYGHFGPGSGPIWMVGVRCSGSESILNDCESYGRGEQYCNHGHDAGVTCSG</sequence>